<dbReference type="PANTHER" id="PTHR38599:SF1">
    <property type="entry name" value="CUPIN DOMAIN PROTEIN (AFU_ORTHOLOGUE AFUA_3G13620)"/>
    <property type="match status" value="1"/>
</dbReference>
<dbReference type="InterPro" id="IPR013096">
    <property type="entry name" value="Cupin_2"/>
</dbReference>
<dbReference type="InterPro" id="IPR011051">
    <property type="entry name" value="RmlC_Cupin_sf"/>
</dbReference>
<gene>
    <name evidence="2" type="primary">orf1</name>
</gene>
<proteinExistence type="predicted"/>
<organism evidence="2">
    <name type="scientific">Plasmid R751</name>
    <dbReference type="NCBI Taxonomy" id="2496"/>
    <lineage>
        <taxon>other sequences</taxon>
        <taxon>plasmids</taxon>
    </lineage>
</organism>
<evidence type="ECO:0000313" key="2">
    <source>
        <dbReference type="EMBL" id="AAB03487.1"/>
    </source>
</evidence>
<protein>
    <submittedName>
        <fullName evidence="2">Pep1</fullName>
    </submittedName>
</protein>
<reference evidence="2" key="1">
    <citation type="submission" date="1996-06" db="EMBL/GenBank/DDBJ databases">
        <title>Evolutionary relationships of a cryptic transposon, Tn4321, from the IncPbeta plasmid R751.</title>
        <authorList>
            <person name="Davidson P."/>
            <person name="Thomas C.M."/>
        </authorList>
    </citation>
    <scope>NUCLEOTIDE SEQUENCE</scope>
    <source>
        <plasmid evidence="2">R751</plasmid>
    </source>
</reference>
<keyword evidence="2" id="KW-0614">Plasmid</keyword>
<dbReference type="SUPFAM" id="SSF51182">
    <property type="entry name" value="RmlC-like cupins"/>
    <property type="match status" value="1"/>
</dbReference>
<dbReference type="AlphaFoldDB" id="P75026"/>
<name>P75026_9ZZZZ</name>
<evidence type="ECO:0000259" key="1">
    <source>
        <dbReference type="Pfam" id="PF07883"/>
    </source>
</evidence>
<dbReference type="EMBL" id="U60777">
    <property type="protein sequence ID" value="AAB03487.1"/>
    <property type="molecule type" value="Genomic_DNA"/>
</dbReference>
<dbReference type="InterPro" id="IPR014710">
    <property type="entry name" value="RmlC-like_jellyroll"/>
</dbReference>
<dbReference type="Gene3D" id="2.60.120.10">
    <property type="entry name" value="Jelly Rolls"/>
    <property type="match status" value="1"/>
</dbReference>
<feature type="domain" description="Cupin type-2" evidence="1">
    <location>
        <begin position="58"/>
        <end position="125"/>
    </location>
</feature>
<accession>P75026</accession>
<dbReference type="PANTHER" id="PTHR38599">
    <property type="entry name" value="CUPIN DOMAIN PROTEIN (AFU_ORTHOLOGUE AFUA_3G13620)"/>
    <property type="match status" value="1"/>
</dbReference>
<dbReference type="Pfam" id="PF07883">
    <property type="entry name" value="Cupin_2"/>
    <property type="match status" value="1"/>
</dbReference>
<sequence>MNRRTKLLAALSGAALAVSAAYAQDPKDVPQKTGVTPNDLVVRGVDGAENLEFIVIDVKYEPGGINRRHYHPAAVTFYVLSGTPVFQEEGKEPVTLKPGDSLLVPAGTTHSHWNPSRTQGVRWLEFIVAERGKGKSIRKP</sequence>
<geneLocation type="plasmid" evidence="2">
    <name>R751</name>
</geneLocation>